<evidence type="ECO:0000256" key="6">
    <source>
        <dbReference type="ARBA" id="ARBA00022448"/>
    </source>
</evidence>
<evidence type="ECO:0000256" key="11">
    <source>
        <dbReference type="ARBA" id="ARBA00022982"/>
    </source>
</evidence>
<evidence type="ECO:0000256" key="14">
    <source>
        <dbReference type="ARBA" id="ARBA00023136"/>
    </source>
</evidence>
<accession>A0A1W2WC30</accession>
<evidence type="ECO:0000256" key="9">
    <source>
        <dbReference type="ARBA" id="ARBA00022792"/>
    </source>
</evidence>
<dbReference type="InParanoid" id="F6X598"/>
<comment type="subcellular location">
    <subcellularLocation>
        <location evidence="2">Mitochondrion inner membrane</location>
        <topology evidence="2">Single-pass membrane protein</topology>
    </subcellularLocation>
</comment>
<keyword evidence="7" id="KW-0679">Respiratory chain</keyword>
<comment type="subunit">
    <text evidence="4">Complex I is composed of 45 different subunits.</text>
</comment>
<dbReference type="EMBL" id="EAAA01002494">
    <property type="status" value="NOT_ANNOTATED_CDS"/>
    <property type="molecule type" value="Genomic_DNA"/>
</dbReference>
<dbReference type="FunCoup" id="F6X598">
    <property type="interactions" value="102"/>
</dbReference>
<keyword evidence="12 17" id="KW-1133">Transmembrane helix</keyword>
<gene>
    <name evidence="18" type="primary">LOC100176872</name>
</gene>
<evidence type="ECO:0000256" key="12">
    <source>
        <dbReference type="ARBA" id="ARBA00022989"/>
    </source>
</evidence>
<organism evidence="18 19">
    <name type="scientific">Ciona intestinalis</name>
    <name type="common">Transparent sea squirt</name>
    <name type="synonym">Ascidia intestinalis</name>
    <dbReference type="NCBI Taxonomy" id="7719"/>
    <lineage>
        <taxon>Eukaryota</taxon>
        <taxon>Metazoa</taxon>
        <taxon>Chordata</taxon>
        <taxon>Tunicata</taxon>
        <taxon>Ascidiacea</taxon>
        <taxon>Phlebobranchia</taxon>
        <taxon>Cionidae</taxon>
        <taxon>Ciona</taxon>
    </lineage>
</organism>
<evidence type="ECO:0000256" key="4">
    <source>
        <dbReference type="ARBA" id="ARBA00011533"/>
    </source>
</evidence>
<evidence type="ECO:0000256" key="10">
    <source>
        <dbReference type="ARBA" id="ARBA00022946"/>
    </source>
</evidence>
<reference evidence="19" key="1">
    <citation type="journal article" date="2002" name="Science">
        <title>The draft genome of Ciona intestinalis: insights into chordate and vertebrate origins.</title>
        <authorList>
            <person name="Dehal P."/>
            <person name="Satou Y."/>
            <person name="Campbell R.K."/>
            <person name="Chapman J."/>
            <person name="Degnan B."/>
            <person name="De Tomaso A."/>
            <person name="Davidson B."/>
            <person name="Di Gregorio A."/>
            <person name="Gelpke M."/>
            <person name="Goodstein D.M."/>
            <person name="Harafuji N."/>
            <person name="Hastings K.E."/>
            <person name="Ho I."/>
            <person name="Hotta K."/>
            <person name="Huang W."/>
            <person name="Kawashima T."/>
            <person name="Lemaire P."/>
            <person name="Martinez D."/>
            <person name="Meinertzhagen I.A."/>
            <person name="Necula S."/>
            <person name="Nonaka M."/>
            <person name="Putnam N."/>
            <person name="Rash S."/>
            <person name="Saiga H."/>
            <person name="Satake M."/>
            <person name="Terry A."/>
            <person name="Yamada L."/>
            <person name="Wang H.G."/>
            <person name="Awazu S."/>
            <person name="Azumi K."/>
            <person name="Boore J."/>
            <person name="Branno M."/>
            <person name="Chin-Bow S."/>
            <person name="DeSantis R."/>
            <person name="Doyle S."/>
            <person name="Francino P."/>
            <person name="Keys D.N."/>
            <person name="Haga S."/>
            <person name="Hayashi H."/>
            <person name="Hino K."/>
            <person name="Imai K.S."/>
            <person name="Inaba K."/>
            <person name="Kano S."/>
            <person name="Kobayashi K."/>
            <person name="Kobayashi M."/>
            <person name="Lee B.I."/>
            <person name="Makabe K.W."/>
            <person name="Manohar C."/>
            <person name="Matassi G."/>
            <person name="Medina M."/>
            <person name="Mochizuki Y."/>
            <person name="Mount S."/>
            <person name="Morishita T."/>
            <person name="Miura S."/>
            <person name="Nakayama A."/>
            <person name="Nishizaka S."/>
            <person name="Nomoto H."/>
            <person name="Ohta F."/>
            <person name="Oishi K."/>
            <person name="Rigoutsos I."/>
            <person name="Sano M."/>
            <person name="Sasaki A."/>
            <person name="Sasakura Y."/>
            <person name="Shoguchi E."/>
            <person name="Shin-i T."/>
            <person name="Spagnuolo A."/>
            <person name="Stainier D."/>
            <person name="Suzuki M.M."/>
            <person name="Tassy O."/>
            <person name="Takatori N."/>
            <person name="Tokuoka M."/>
            <person name="Yagi K."/>
            <person name="Yoshizaki F."/>
            <person name="Wada S."/>
            <person name="Zhang C."/>
            <person name="Hyatt P.D."/>
            <person name="Larimer F."/>
            <person name="Detter C."/>
            <person name="Doggett N."/>
            <person name="Glavina T."/>
            <person name="Hawkins T."/>
            <person name="Richardson P."/>
            <person name="Lucas S."/>
            <person name="Kohara Y."/>
            <person name="Levine M."/>
            <person name="Satoh N."/>
            <person name="Rokhsar D.S."/>
        </authorList>
    </citation>
    <scope>NUCLEOTIDE SEQUENCE [LARGE SCALE GENOMIC DNA]</scope>
</reference>
<dbReference type="InterPro" id="IPR019173">
    <property type="entry name" value="NADH_UbQ_OxRdtase_B5_su"/>
</dbReference>
<dbReference type="PANTHER" id="PTHR13178">
    <property type="entry name" value="NADH-UBIQUINONE OXIDOREDUCTASE SGDH SUBUNIT"/>
    <property type="match status" value="1"/>
</dbReference>
<dbReference type="HOGENOM" id="CLU_100260_2_0_1"/>
<dbReference type="GeneID" id="100176872"/>
<sequence length="192" mass="22496">MSLLRCVLSSSRPLSMRLVGLKPIPRSDGVKMIVRWGSGGPRMLRYRMILGSQHEYFKKLVFQYFLIGAIPAAAIILYSNLFVGDAVLCDHDPELYEPEEYEYYKHPISRFLAKYVMENPKISYYKEIYIIERNQRIERQRRLINQVETLQALEGMGAFPLHKDPSLPRFMVDDLDDFAEAHNFKDNPDKKF</sequence>
<protein>
    <recommendedName>
        <fullName evidence="5">NADH dehydrogenase [ubiquinone] 1 beta subcomplex subunit 5, mitochondrial</fullName>
    </recommendedName>
    <alternativeName>
        <fullName evidence="16">Complex I-SGDH</fullName>
    </alternativeName>
    <alternativeName>
        <fullName evidence="15">NADH-ubiquinone oxidoreductase SGDH subunit</fullName>
    </alternativeName>
</protein>
<evidence type="ECO:0000313" key="19">
    <source>
        <dbReference type="Proteomes" id="UP000008144"/>
    </source>
</evidence>
<evidence type="ECO:0000256" key="1">
    <source>
        <dbReference type="ARBA" id="ARBA00003195"/>
    </source>
</evidence>
<keyword evidence="10" id="KW-0809">Transit peptide</keyword>
<dbReference type="Pfam" id="PF09781">
    <property type="entry name" value="NDUF_B5"/>
    <property type="match status" value="1"/>
</dbReference>
<reference evidence="18" key="3">
    <citation type="submission" date="2025-08" db="UniProtKB">
        <authorList>
            <consortium name="Ensembl"/>
        </authorList>
    </citation>
    <scope>IDENTIFICATION</scope>
</reference>
<evidence type="ECO:0000256" key="15">
    <source>
        <dbReference type="ARBA" id="ARBA00032395"/>
    </source>
</evidence>
<dbReference type="Proteomes" id="UP000008144">
    <property type="component" value="Chromosome 7"/>
</dbReference>
<evidence type="ECO:0000256" key="8">
    <source>
        <dbReference type="ARBA" id="ARBA00022692"/>
    </source>
</evidence>
<comment type="function">
    <text evidence="1">Accessory subunit of the mitochondrial membrane respiratory chain NADH dehydrogenase (Complex I), that is believed not to be involved in catalysis. Complex I functions in the transfer of electrons from NADH to the respiratory chain. The immediate electron acceptor for the enzyme is believed to be ubiquinone.</text>
</comment>
<accession>F6X598</accession>
<dbReference type="GO" id="GO:0045271">
    <property type="term" value="C:respiratory chain complex I"/>
    <property type="evidence" value="ECO:0000318"/>
    <property type="project" value="GO_Central"/>
</dbReference>
<dbReference type="OrthoDB" id="9995605at2759"/>
<keyword evidence="14 17" id="KW-0472">Membrane</keyword>
<dbReference type="AlphaFoldDB" id="F6X598"/>
<evidence type="ECO:0000313" key="18">
    <source>
        <dbReference type="Ensembl" id="ENSCINP00000003650.3"/>
    </source>
</evidence>
<dbReference type="PANTHER" id="PTHR13178:SF0">
    <property type="entry name" value="NADH DEHYDROGENASE [UBIQUINONE] 1 BETA SUBCOMPLEX SUBUNIT 5, MITOCHONDRIAL"/>
    <property type="match status" value="1"/>
</dbReference>
<reference evidence="18" key="2">
    <citation type="journal article" date="2008" name="Genome Biol.">
        <title>Improved genome assembly and evidence-based global gene model set for the chordate Ciona intestinalis: new insight into intron and operon populations.</title>
        <authorList>
            <person name="Satou Y."/>
            <person name="Mineta K."/>
            <person name="Ogasawara M."/>
            <person name="Sasakura Y."/>
            <person name="Shoguchi E."/>
            <person name="Ueno K."/>
            <person name="Yamada L."/>
            <person name="Matsumoto J."/>
            <person name="Wasserscheid J."/>
            <person name="Dewar K."/>
            <person name="Wiley G.B."/>
            <person name="Macmil S.L."/>
            <person name="Roe B.A."/>
            <person name="Zeller R.W."/>
            <person name="Hastings K.E."/>
            <person name="Lemaire P."/>
            <person name="Lindquist E."/>
            <person name="Endo T."/>
            <person name="Hotta K."/>
            <person name="Inaba K."/>
        </authorList>
    </citation>
    <scope>NUCLEOTIDE SEQUENCE [LARGE SCALE GENOMIC DNA]</scope>
    <source>
        <strain evidence="18">wild type</strain>
    </source>
</reference>
<keyword evidence="13" id="KW-0496">Mitochondrion</keyword>
<dbReference type="GeneTree" id="ENSGT00390000009980"/>
<keyword evidence="19" id="KW-1185">Reference proteome</keyword>
<evidence type="ECO:0000256" key="5">
    <source>
        <dbReference type="ARBA" id="ARBA00015175"/>
    </source>
</evidence>
<keyword evidence="9" id="KW-0999">Mitochondrion inner membrane</keyword>
<reference evidence="18" key="4">
    <citation type="submission" date="2025-09" db="UniProtKB">
        <authorList>
            <consortium name="Ensembl"/>
        </authorList>
    </citation>
    <scope>IDENTIFICATION</scope>
</reference>
<evidence type="ECO:0000256" key="2">
    <source>
        <dbReference type="ARBA" id="ARBA00004434"/>
    </source>
</evidence>
<evidence type="ECO:0000256" key="13">
    <source>
        <dbReference type="ARBA" id="ARBA00023128"/>
    </source>
</evidence>
<keyword evidence="6" id="KW-0813">Transport</keyword>
<dbReference type="RefSeq" id="XP_002128647.1">
    <property type="nucleotide sequence ID" value="XM_002128611.3"/>
</dbReference>
<evidence type="ECO:0000256" key="7">
    <source>
        <dbReference type="ARBA" id="ARBA00022660"/>
    </source>
</evidence>
<feature type="transmembrane region" description="Helical" evidence="17">
    <location>
        <begin position="61"/>
        <end position="83"/>
    </location>
</feature>
<keyword evidence="8 17" id="KW-0812">Transmembrane</keyword>
<dbReference type="STRING" id="7719.ENSCINP00000003650"/>
<dbReference type="KEGG" id="cin:100176872"/>
<dbReference type="OMA" id="GEGHWYY"/>
<keyword evidence="11" id="KW-0249">Electron transport</keyword>
<name>F6X598_CIOIN</name>
<evidence type="ECO:0000256" key="17">
    <source>
        <dbReference type="SAM" id="Phobius"/>
    </source>
</evidence>
<proteinExistence type="inferred from homology"/>
<dbReference type="Ensembl" id="ENSCINT00000003650.3">
    <property type="protein sequence ID" value="ENSCINP00000003650.3"/>
    <property type="gene ID" value="ENSCING00000001808.3"/>
</dbReference>
<comment type="similarity">
    <text evidence="3">Belongs to the complex I NDUFB5 subunit family.</text>
</comment>
<evidence type="ECO:0000256" key="3">
    <source>
        <dbReference type="ARBA" id="ARBA00007152"/>
    </source>
</evidence>
<evidence type="ECO:0000256" key="16">
    <source>
        <dbReference type="ARBA" id="ARBA00032550"/>
    </source>
</evidence>
<dbReference type="GO" id="GO:0005743">
    <property type="term" value="C:mitochondrial inner membrane"/>
    <property type="evidence" value="ECO:0007669"/>
    <property type="project" value="UniProtKB-SubCell"/>
</dbReference>